<dbReference type="Pfam" id="PF18376">
    <property type="entry name" value="MDD_C"/>
    <property type="match status" value="1"/>
</dbReference>
<dbReference type="Gene3D" id="3.30.230.10">
    <property type="match status" value="1"/>
</dbReference>
<evidence type="ECO:0000256" key="2">
    <source>
        <dbReference type="ARBA" id="ARBA00012296"/>
    </source>
</evidence>
<evidence type="ECO:0000259" key="9">
    <source>
        <dbReference type="Pfam" id="PF22700"/>
    </source>
</evidence>
<dbReference type="Proteomes" id="UP000270620">
    <property type="component" value="Unassembled WGS sequence"/>
</dbReference>
<evidence type="ECO:0000313" key="11">
    <source>
        <dbReference type="Proteomes" id="UP000270620"/>
    </source>
</evidence>
<feature type="domain" description="Diphosphomevalonate decarboxylase-like N-terminal" evidence="9">
    <location>
        <begin position="25"/>
        <end position="186"/>
    </location>
</feature>
<dbReference type="GO" id="GO:0004163">
    <property type="term" value="F:diphosphomevalonate decarboxylase activity"/>
    <property type="evidence" value="ECO:0007669"/>
    <property type="project" value="UniProtKB-EC"/>
</dbReference>
<evidence type="ECO:0000256" key="7">
    <source>
        <dbReference type="ARBA" id="ARBA00023239"/>
    </source>
</evidence>
<feature type="domain" description="Mvd1 C-terminal" evidence="8">
    <location>
        <begin position="210"/>
        <end position="339"/>
    </location>
</feature>
<protein>
    <recommendedName>
        <fullName evidence="2">diphosphomevalonate decarboxylase</fullName>
        <ecNumber evidence="2">4.1.1.33</ecNumber>
    </recommendedName>
</protein>
<evidence type="ECO:0000256" key="3">
    <source>
        <dbReference type="ARBA" id="ARBA00022516"/>
    </source>
</evidence>
<dbReference type="GO" id="GO:0005524">
    <property type="term" value="F:ATP binding"/>
    <property type="evidence" value="ECO:0007669"/>
    <property type="project" value="UniProtKB-KW"/>
</dbReference>
<dbReference type="SUPFAM" id="SSF54211">
    <property type="entry name" value="Ribosomal protein S5 domain 2-like"/>
    <property type="match status" value="1"/>
</dbReference>
<sequence>MTEQDFIPKPYKNSVENGTVTWESPSNIALIKYWGKRDLQIPENPSISFTLSECKTITKLTYTKKNDTKDFSFDVFLDGDKKDDFKPKIETFFKRIEVYVPFLKDYHFTIETKNTFPHSSGIASSASGMSALALCLMRIERLFNSEMSNTFFNQKTSFLARLGSGSACRSIEGNLIVWGATKSIENSSDLFGIKYPYKVHDNFKNYQDTILLIDKGEKQVSSTVGHQLMHGHPFAKERFAQAHDNMETLKPILETGDLNAFINLMESEALTLHAMMMTSNPYFILMKPNTLEVINRIWKFRTETGLHIGFTLDAGANVHILYPQSEKAQILEFIENELVAYCKNGEYICDQIGLGANQIE</sequence>
<name>A0A3R9MJJ3_9FLAO</name>
<keyword evidence="7 10" id="KW-0456">Lyase</keyword>
<keyword evidence="11" id="KW-1185">Reference proteome</keyword>
<dbReference type="InterPro" id="IPR053859">
    <property type="entry name" value="MVD-like_N"/>
</dbReference>
<accession>A0A3R9MJJ3</accession>
<dbReference type="AlphaFoldDB" id="A0A3R9MJJ3"/>
<dbReference type="Gene3D" id="3.30.70.890">
    <property type="entry name" value="GHMP kinase, C-terminal domain"/>
    <property type="match status" value="1"/>
</dbReference>
<dbReference type="PANTHER" id="PTHR10977:SF3">
    <property type="entry name" value="DIPHOSPHOMEVALONATE DECARBOXYLASE"/>
    <property type="match status" value="1"/>
</dbReference>
<dbReference type="PIRSF" id="PIRSF015950">
    <property type="entry name" value="Mev_P_decrbx"/>
    <property type="match status" value="1"/>
</dbReference>
<dbReference type="Pfam" id="PF22700">
    <property type="entry name" value="MVD-like_N"/>
    <property type="match status" value="1"/>
</dbReference>
<dbReference type="OrthoDB" id="5498344at2"/>
<dbReference type="EMBL" id="RWBG01000001">
    <property type="protein sequence ID" value="RSK41917.1"/>
    <property type="molecule type" value="Genomic_DNA"/>
</dbReference>
<evidence type="ECO:0000259" key="8">
    <source>
        <dbReference type="Pfam" id="PF18376"/>
    </source>
</evidence>
<dbReference type="InterPro" id="IPR029765">
    <property type="entry name" value="Mev_diP_decarb"/>
</dbReference>
<keyword evidence="5" id="KW-0067">ATP-binding</keyword>
<dbReference type="GO" id="GO:0019287">
    <property type="term" value="P:isopentenyl diphosphate biosynthetic process, mevalonate pathway"/>
    <property type="evidence" value="ECO:0007669"/>
    <property type="project" value="InterPro"/>
</dbReference>
<evidence type="ECO:0000256" key="6">
    <source>
        <dbReference type="ARBA" id="ARBA00023098"/>
    </source>
</evidence>
<comment type="caution">
    <text evidence="10">The sequence shown here is derived from an EMBL/GenBank/DDBJ whole genome shotgun (WGS) entry which is preliminary data.</text>
</comment>
<dbReference type="InterPro" id="IPR014721">
    <property type="entry name" value="Ribsml_uS5_D2-typ_fold_subgr"/>
</dbReference>
<proteinExistence type="inferred from homology"/>
<evidence type="ECO:0000313" key="10">
    <source>
        <dbReference type="EMBL" id="RSK41917.1"/>
    </source>
</evidence>
<evidence type="ECO:0000256" key="5">
    <source>
        <dbReference type="ARBA" id="ARBA00022840"/>
    </source>
</evidence>
<dbReference type="RefSeq" id="WP_125466908.1">
    <property type="nucleotide sequence ID" value="NZ_RWBG01000001.1"/>
</dbReference>
<keyword evidence="4" id="KW-0547">Nucleotide-binding</keyword>
<keyword evidence="6" id="KW-0443">Lipid metabolism</keyword>
<dbReference type="InterPro" id="IPR036554">
    <property type="entry name" value="GHMP_kinase_C_sf"/>
</dbReference>
<dbReference type="NCBIfam" id="TIGR01240">
    <property type="entry name" value="mevDPdecarb"/>
    <property type="match status" value="1"/>
</dbReference>
<comment type="similarity">
    <text evidence="1">Belongs to the diphosphomevalonate decarboxylase family.</text>
</comment>
<organism evidence="10 11">
    <name type="scientific">Mangrovimonas spongiae</name>
    <dbReference type="NCBI Taxonomy" id="2494697"/>
    <lineage>
        <taxon>Bacteria</taxon>
        <taxon>Pseudomonadati</taxon>
        <taxon>Bacteroidota</taxon>
        <taxon>Flavobacteriia</taxon>
        <taxon>Flavobacteriales</taxon>
        <taxon>Flavobacteriaceae</taxon>
        <taxon>Mangrovimonas</taxon>
    </lineage>
</organism>
<dbReference type="SUPFAM" id="SSF55060">
    <property type="entry name" value="GHMP Kinase, C-terminal domain"/>
    <property type="match status" value="1"/>
</dbReference>
<dbReference type="EC" id="4.1.1.33" evidence="2"/>
<dbReference type="InterPro" id="IPR005935">
    <property type="entry name" value="Mev_decarb"/>
</dbReference>
<evidence type="ECO:0000256" key="1">
    <source>
        <dbReference type="ARBA" id="ARBA00008831"/>
    </source>
</evidence>
<reference evidence="10 11" key="1">
    <citation type="submission" date="2018-12" db="EMBL/GenBank/DDBJ databases">
        <title>Mangrovimonas spongiae sp. nov., a novel member of the genus Mangrovimonas isolated from marine sponge.</title>
        <authorList>
            <person name="Zhuang L."/>
            <person name="Luo L."/>
        </authorList>
    </citation>
    <scope>NUCLEOTIDE SEQUENCE [LARGE SCALE GENOMIC DNA]</scope>
    <source>
        <strain evidence="10 11">HN-E26</strain>
    </source>
</reference>
<gene>
    <name evidence="10" type="primary">mvaD</name>
    <name evidence="10" type="ORF">EJA19_03290</name>
</gene>
<dbReference type="PANTHER" id="PTHR10977">
    <property type="entry name" value="DIPHOSPHOMEVALONATE DECARBOXYLASE"/>
    <property type="match status" value="1"/>
</dbReference>
<dbReference type="InterPro" id="IPR041431">
    <property type="entry name" value="Mvd1_C"/>
</dbReference>
<dbReference type="InterPro" id="IPR020568">
    <property type="entry name" value="Ribosomal_Su5_D2-typ_SF"/>
</dbReference>
<evidence type="ECO:0000256" key="4">
    <source>
        <dbReference type="ARBA" id="ARBA00022741"/>
    </source>
</evidence>
<dbReference type="GO" id="GO:0005829">
    <property type="term" value="C:cytosol"/>
    <property type="evidence" value="ECO:0007669"/>
    <property type="project" value="InterPro"/>
</dbReference>
<keyword evidence="3" id="KW-0444">Lipid biosynthesis</keyword>